<evidence type="ECO:0000256" key="9">
    <source>
        <dbReference type="SAM" id="MobiDB-lite"/>
    </source>
</evidence>
<dbReference type="InterPro" id="IPR031127">
    <property type="entry name" value="E3_UB_ligase_RBR"/>
</dbReference>
<dbReference type="Pfam" id="PF19422">
    <property type="entry name" value="Ariadne"/>
    <property type="match status" value="1"/>
</dbReference>
<keyword evidence="4" id="KW-0479">Metal-binding</keyword>
<dbReference type="AlphaFoldDB" id="A0AA39IU99"/>
<dbReference type="SUPFAM" id="SSF57850">
    <property type="entry name" value="RING/U-box"/>
    <property type="match status" value="3"/>
</dbReference>
<dbReference type="SMART" id="SM00647">
    <property type="entry name" value="IBR"/>
    <property type="match status" value="2"/>
</dbReference>
<comment type="catalytic activity">
    <reaction evidence="1">
        <text>[E2 ubiquitin-conjugating enzyme]-S-ubiquitinyl-L-cysteine + [acceptor protein]-L-lysine = [E2 ubiquitin-conjugating enzyme]-L-cysteine + [acceptor protein]-N(6)-ubiquitinyl-L-lysine.</text>
        <dbReference type="EC" id="2.3.2.31"/>
    </reaction>
</comment>
<dbReference type="EMBL" id="JAUCMV010000001">
    <property type="protein sequence ID" value="KAK0429294.1"/>
    <property type="molecule type" value="Genomic_DNA"/>
</dbReference>
<dbReference type="PANTHER" id="PTHR11685">
    <property type="entry name" value="RBR FAMILY RING FINGER AND IBR DOMAIN-CONTAINING"/>
    <property type="match status" value="1"/>
</dbReference>
<feature type="domain" description="RING-type" evidence="10">
    <location>
        <begin position="117"/>
        <end position="331"/>
    </location>
</feature>
<dbReference type="Gene3D" id="1.20.120.1750">
    <property type="match status" value="1"/>
</dbReference>
<dbReference type="PROSITE" id="PS00518">
    <property type="entry name" value="ZF_RING_1"/>
    <property type="match status" value="1"/>
</dbReference>
<keyword evidence="8" id="KW-0862">Zinc</keyword>
<dbReference type="InterPro" id="IPR044066">
    <property type="entry name" value="TRIAD_supradom"/>
</dbReference>
<dbReference type="GO" id="GO:0008270">
    <property type="term" value="F:zinc ion binding"/>
    <property type="evidence" value="ECO:0007669"/>
    <property type="project" value="UniProtKB-KW"/>
</dbReference>
<evidence type="ECO:0000313" key="11">
    <source>
        <dbReference type="EMBL" id="KAK0429294.1"/>
    </source>
</evidence>
<dbReference type="Pfam" id="PF22191">
    <property type="entry name" value="IBR_1"/>
    <property type="match status" value="1"/>
</dbReference>
<gene>
    <name evidence="11" type="ORF">QR680_011298</name>
</gene>
<keyword evidence="7" id="KW-0833">Ubl conjugation pathway</keyword>
<dbReference type="FunFam" id="1.20.120.1750:FF:000002">
    <property type="entry name" value="RBR-type E3 ubiquitin transferase"/>
    <property type="match status" value="1"/>
</dbReference>
<keyword evidence="6" id="KW-0863">Zinc-finger</keyword>
<organism evidence="11 12">
    <name type="scientific">Steinernema hermaphroditum</name>
    <dbReference type="NCBI Taxonomy" id="289476"/>
    <lineage>
        <taxon>Eukaryota</taxon>
        <taxon>Metazoa</taxon>
        <taxon>Ecdysozoa</taxon>
        <taxon>Nematoda</taxon>
        <taxon>Chromadorea</taxon>
        <taxon>Rhabditida</taxon>
        <taxon>Tylenchina</taxon>
        <taxon>Panagrolaimomorpha</taxon>
        <taxon>Strongyloidoidea</taxon>
        <taxon>Steinernematidae</taxon>
        <taxon>Steinernema</taxon>
    </lineage>
</organism>
<evidence type="ECO:0000256" key="3">
    <source>
        <dbReference type="ARBA" id="ARBA00022679"/>
    </source>
</evidence>
<dbReference type="Proteomes" id="UP001175271">
    <property type="component" value="Unassembled WGS sequence"/>
</dbReference>
<keyword evidence="3" id="KW-0808">Transferase</keyword>
<evidence type="ECO:0000313" key="12">
    <source>
        <dbReference type="Proteomes" id="UP001175271"/>
    </source>
</evidence>
<dbReference type="GO" id="GO:0016567">
    <property type="term" value="P:protein ubiquitination"/>
    <property type="evidence" value="ECO:0007669"/>
    <property type="project" value="InterPro"/>
</dbReference>
<dbReference type="PROSITE" id="PS51873">
    <property type="entry name" value="TRIAD"/>
    <property type="match status" value="1"/>
</dbReference>
<evidence type="ECO:0000256" key="7">
    <source>
        <dbReference type="ARBA" id="ARBA00022786"/>
    </source>
</evidence>
<proteinExistence type="predicted"/>
<evidence type="ECO:0000256" key="1">
    <source>
        <dbReference type="ARBA" id="ARBA00001798"/>
    </source>
</evidence>
<dbReference type="InterPro" id="IPR013083">
    <property type="entry name" value="Znf_RING/FYVE/PHD"/>
</dbReference>
<dbReference type="GO" id="GO:0061630">
    <property type="term" value="F:ubiquitin protein ligase activity"/>
    <property type="evidence" value="ECO:0007669"/>
    <property type="project" value="UniProtKB-EC"/>
</dbReference>
<evidence type="ECO:0000256" key="5">
    <source>
        <dbReference type="ARBA" id="ARBA00022737"/>
    </source>
</evidence>
<protein>
    <recommendedName>
        <fullName evidence="2">RBR-type E3 ubiquitin transferase</fullName>
        <ecNumber evidence="2">2.3.2.31</ecNumber>
    </recommendedName>
</protein>
<evidence type="ECO:0000259" key="10">
    <source>
        <dbReference type="PROSITE" id="PS51873"/>
    </source>
</evidence>
<keyword evidence="5" id="KW-0677">Repeat</keyword>
<name>A0AA39IU99_9BILA</name>
<reference evidence="11" key="1">
    <citation type="submission" date="2023-06" db="EMBL/GenBank/DDBJ databases">
        <title>Genomic analysis of the entomopathogenic nematode Steinernema hermaphroditum.</title>
        <authorList>
            <person name="Schwarz E.M."/>
            <person name="Heppert J.K."/>
            <person name="Baniya A."/>
            <person name="Schwartz H.T."/>
            <person name="Tan C.-H."/>
            <person name="Antoshechkin I."/>
            <person name="Sternberg P.W."/>
            <person name="Goodrich-Blair H."/>
            <person name="Dillman A.R."/>
        </authorList>
    </citation>
    <scope>NUCLEOTIDE SEQUENCE</scope>
    <source>
        <strain evidence="11">PS9179</strain>
        <tissue evidence="11">Whole animal</tissue>
    </source>
</reference>
<evidence type="ECO:0000256" key="4">
    <source>
        <dbReference type="ARBA" id="ARBA00022723"/>
    </source>
</evidence>
<feature type="region of interest" description="Disordered" evidence="9">
    <location>
        <begin position="1"/>
        <end position="24"/>
    </location>
</feature>
<sequence>MQSDEEIEDPMSDCSSSSSLDIDDPEFVEDNASEVSINLTNQKVLSVAELRAQAEERIHDVKQLVDTTATNCRVVLGLNKWDVGVVLEKFTDRNGVEGALQAQKLKPSNGRPVACGEEGPCDLCLEEINETMQFDCGTRTCPSCLQDYFRSEVSSNEKFYVSCPGFKCGRLVDDELVWELLARDEDGKRNFERLIVNHFVQSDSTEPKKWCPAPNCGRVVKVLQRRYSYEVRTVRCDCGHEFCFTCLHDRHEPVSCDNLRRWLENTTDDSGTLHWVKANTKKCPKCQTDIEKNGGCHRMTCTQTSCGYEFCWNCMKKWTVHGYGKPCNRFDEEAENERDKNSKEQSAAFLKRFLHYQTRFENHMRSLEFNHKLHQKVKLLKEYIQSIDASKSSVEMSFLERAVASLIKCRKTLTYSYPFAYYVERNNEVTIFEDNQADLEMAVEQLTAYLETEGLESKDLNELRRNIMDKTAYVEQRNRALLKQWQEGEEQEVWKARDNV</sequence>
<evidence type="ECO:0000256" key="8">
    <source>
        <dbReference type="ARBA" id="ARBA00022833"/>
    </source>
</evidence>
<evidence type="ECO:0000256" key="2">
    <source>
        <dbReference type="ARBA" id="ARBA00012251"/>
    </source>
</evidence>
<evidence type="ECO:0000256" key="6">
    <source>
        <dbReference type="ARBA" id="ARBA00022771"/>
    </source>
</evidence>
<keyword evidence="12" id="KW-1185">Reference proteome</keyword>
<dbReference type="InterPro" id="IPR017907">
    <property type="entry name" value="Znf_RING_CS"/>
</dbReference>
<dbReference type="InterPro" id="IPR002867">
    <property type="entry name" value="IBR_dom"/>
</dbReference>
<dbReference type="Gene3D" id="3.30.40.10">
    <property type="entry name" value="Zinc/RING finger domain, C3HC4 (zinc finger)"/>
    <property type="match status" value="1"/>
</dbReference>
<comment type="caution">
    <text evidence="11">The sequence shown here is derived from an EMBL/GenBank/DDBJ whole genome shotgun (WGS) entry which is preliminary data.</text>
</comment>
<dbReference type="EC" id="2.3.2.31" evidence="2"/>
<dbReference type="Pfam" id="PF01485">
    <property type="entry name" value="IBR"/>
    <property type="match status" value="1"/>
</dbReference>
<accession>A0AA39IU99</accession>
<feature type="compositionally biased region" description="Acidic residues" evidence="9">
    <location>
        <begin position="1"/>
        <end position="11"/>
    </location>
</feature>
<dbReference type="InterPro" id="IPR045840">
    <property type="entry name" value="Ariadne"/>
</dbReference>